<keyword evidence="2" id="KW-1133">Transmembrane helix</keyword>
<accession>A0AA97LWJ2</accession>
<feature type="transmembrane region" description="Helical" evidence="2">
    <location>
        <begin position="162"/>
        <end position="180"/>
    </location>
</feature>
<gene>
    <name evidence="3" type="ORF">NI17_020960</name>
</gene>
<dbReference type="Pfam" id="PF14029">
    <property type="entry name" value="DUF4244"/>
    <property type="match status" value="1"/>
</dbReference>
<keyword evidence="2" id="KW-0812">Transmembrane</keyword>
<dbReference type="Proteomes" id="UP000265719">
    <property type="component" value="Chromosome"/>
</dbReference>
<sequence length="201" mass="20927">MREATRCSRGRSGADCPGSAAKRAPPCDAAPFHSVPFSLGPGPQGPRGETPRKLVSPGFPTPASGPSGLRPSGAFRFPSTGSVPGRRSTAAAASRPVVHRQRKPSGAACVHRPSWKRTGSPVRFRPSFFQGGLVSVVTAPPSRRPRRPVVRGRDTGMATSEYALVTVAACAFAAVLYTVVTSSTIRDLLTRLVVDALGIGG</sequence>
<proteinExistence type="predicted"/>
<evidence type="ECO:0000256" key="2">
    <source>
        <dbReference type="SAM" id="Phobius"/>
    </source>
</evidence>
<feature type="region of interest" description="Disordered" evidence="1">
    <location>
        <begin position="1"/>
        <end position="114"/>
    </location>
</feature>
<dbReference type="AlphaFoldDB" id="A0AA97LWJ2"/>
<reference evidence="3" key="1">
    <citation type="submission" date="2020-10" db="EMBL/GenBank/DDBJ databases">
        <title>De novo genome project of the cellulose decomposer Thermobifida halotolerans type strain.</title>
        <authorList>
            <person name="Nagy I."/>
            <person name="Horvath B."/>
            <person name="Kukolya J."/>
            <person name="Nagy I."/>
            <person name="Orsini M."/>
        </authorList>
    </citation>
    <scope>NUCLEOTIDE SEQUENCE</scope>
    <source>
        <strain evidence="3">DSM 44931</strain>
    </source>
</reference>
<protein>
    <submittedName>
        <fullName evidence="3">DUF4244 domain-containing protein</fullName>
    </submittedName>
</protein>
<dbReference type="KEGG" id="thao:NI17_020960"/>
<name>A0AA97LWJ2_9ACTN</name>
<keyword evidence="2" id="KW-0472">Membrane</keyword>
<organism evidence="3 4">
    <name type="scientific">Thermobifida halotolerans</name>
    <dbReference type="NCBI Taxonomy" id="483545"/>
    <lineage>
        <taxon>Bacteria</taxon>
        <taxon>Bacillati</taxon>
        <taxon>Actinomycetota</taxon>
        <taxon>Actinomycetes</taxon>
        <taxon>Streptosporangiales</taxon>
        <taxon>Nocardiopsidaceae</taxon>
        <taxon>Thermobifida</taxon>
    </lineage>
</organism>
<evidence type="ECO:0000313" key="3">
    <source>
        <dbReference type="EMBL" id="UOE19191.1"/>
    </source>
</evidence>
<dbReference type="EMBL" id="CP063196">
    <property type="protein sequence ID" value="UOE19191.1"/>
    <property type="molecule type" value="Genomic_DNA"/>
</dbReference>
<evidence type="ECO:0000256" key="1">
    <source>
        <dbReference type="SAM" id="MobiDB-lite"/>
    </source>
</evidence>
<keyword evidence="4" id="KW-1185">Reference proteome</keyword>
<dbReference type="InterPro" id="IPR025338">
    <property type="entry name" value="DUF4244"/>
</dbReference>
<evidence type="ECO:0000313" key="4">
    <source>
        <dbReference type="Proteomes" id="UP000265719"/>
    </source>
</evidence>